<evidence type="ECO:0000256" key="1">
    <source>
        <dbReference type="SAM" id="Phobius"/>
    </source>
</evidence>
<dbReference type="RefSeq" id="WP_084748706.1">
    <property type="nucleotide sequence ID" value="NZ_CP020563.1"/>
</dbReference>
<keyword evidence="3" id="KW-1185">Reference proteome</keyword>
<dbReference type="KEGG" id="kab:B7C62_22260"/>
<organism evidence="2 3">
    <name type="scientific">Kitasatospora albolonga</name>
    <dbReference type="NCBI Taxonomy" id="68173"/>
    <lineage>
        <taxon>Bacteria</taxon>
        <taxon>Bacillati</taxon>
        <taxon>Actinomycetota</taxon>
        <taxon>Actinomycetes</taxon>
        <taxon>Kitasatosporales</taxon>
        <taxon>Streptomycetaceae</taxon>
        <taxon>Kitasatospora</taxon>
    </lineage>
</organism>
<keyword evidence="1" id="KW-0472">Membrane</keyword>
<evidence type="ECO:0000313" key="2">
    <source>
        <dbReference type="EMBL" id="ARF74653.1"/>
    </source>
</evidence>
<name>A0ABC8BXV5_9ACTN</name>
<keyword evidence="1" id="KW-1133">Transmembrane helix</keyword>
<keyword evidence="1" id="KW-0812">Transmembrane</keyword>
<dbReference type="Proteomes" id="UP000192251">
    <property type="component" value="Chromosome"/>
</dbReference>
<sequence length="226" mass="24027">MADIEELLTDTPVRLAPAAAVRARGERRRAGRRTAVAAVAVVAAGSLGFGVWGGLLLPQEKGTGGTDVATQGPNPFKSDGVVQYPDPSELPGHEVLRWRSVDVATNDYENETAPLPQAGLDTACGLWVGGTDRPEMQYTNMYAGKDDARARYRVSQYPTPAAAAEAMSRLDTTLVNCGVEKVKGTADTEYSGVSRHTAAQLNVTVKSWGAWVAVQETQLPPVDSDD</sequence>
<evidence type="ECO:0000313" key="3">
    <source>
        <dbReference type="Proteomes" id="UP000192251"/>
    </source>
</evidence>
<proteinExistence type="predicted"/>
<dbReference type="AlphaFoldDB" id="A0ABC8BXV5"/>
<gene>
    <name evidence="2" type="ORF">B7C62_22260</name>
</gene>
<dbReference type="EMBL" id="CP020563">
    <property type="protein sequence ID" value="ARF74653.1"/>
    <property type="molecule type" value="Genomic_DNA"/>
</dbReference>
<feature type="transmembrane region" description="Helical" evidence="1">
    <location>
        <begin position="34"/>
        <end position="57"/>
    </location>
</feature>
<protein>
    <recommendedName>
        <fullName evidence="4">Serine/threonine protein kinase</fullName>
    </recommendedName>
</protein>
<evidence type="ECO:0008006" key="4">
    <source>
        <dbReference type="Google" id="ProtNLM"/>
    </source>
</evidence>
<accession>A0ABC8BXV5</accession>
<reference evidence="2 3" key="1">
    <citation type="submission" date="2017-04" db="EMBL/GenBank/DDBJ databases">
        <title>The complete genome sequence of Streptomyces albolongus YIM 101047, the producer of novel bafilomycins and novel odoriferous sesquiterpenoids.</title>
        <authorList>
            <person name="Yin M."/>
            <person name="Jiang Y."/>
        </authorList>
    </citation>
    <scope>NUCLEOTIDE SEQUENCE [LARGE SCALE GENOMIC DNA]</scope>
    <source>
        <strain evidence="2 3">YIM 101047</strain>
    </source>
</reference>